<comment type="subcellular location">
    <subcellularLocation>
        <location evidence="1">Membrane</location>
        <topology evidence="1">Multi-pass membrane protein</topology>
    </subcellularLocation>
</comment>
<feature type="non-terminal residue" evidence="7">
    <location>
        <position position="1"/>
    </location>
</feature>
<dbReference type="EMBL" id="CAJPVJ010000847">
    <property type="protein sequence ID" value="CAG2163524.1"/>
    <property type="molecule type" value="Genomic_DNA"/>
</dbReference>
<feature type="transmembrane region" description="Helical" evidence="5">
    <location>
        <begin position="16"/>
        <end position="38"/>
    </location>
</feature>
<evidence type="ECO:0000256" key="3">
    <source>
        <dbReference type="ARBA" id="ARBA00022989"/>
    </source>
</evidence>
<organism evidence="7">
    <name type="scientific">Oppiella nova</name>
    <dbReference type="NCBI Taxonomy" id="334625"/>
    <lineage>
        <taxon>Eukaryota</taxon>
        <taxon>Metazoa</taxon>
        <taxon>Ecdysozoa</taxon>
        <taxon>Arthropoda</taxon>
        <taxon>Chelicerata</taxon>
        <taxon>Arachnida</taxon>
        <taxon>Acari</taxon>
        <taxon>Acariformes</taxon>
        <taxon>Sarcoptiformes</taxon>
        <taxon>Oribatida</taxon>
        <taxon>Brachypylina</taxon>
        <taxon>Oppioidea</taxon>
        <taxon>Oppiidae</taxon>
        <taxon>Oppiella</taxon>
    </lineage>
</organism>
<evidence type="ECO:0000313" key="7">
    <source>
        <dbReference type="EMBL" id="CAD7641434.1"/>
    </source>
</evidence>
<dbReference type="InterPro" id="IPR020846">
    <property type="entry name" value="MFS_dom"/>
</dbReference>
<dbReference type="InterPro" id="IPR011701">
    <property type="entry name" value="MFS"/>
</dbReference>
<feature type="transmembrane region" description="Helical" evidence="5">
    <location>
        <begin position="50"/>
        <end position="68"/>
    </location>
</feature>
<dbReference type="PROSITE" id="PS50850">
    <property type="entry name" value="MFS"/>
    <property type="match status" value="1"/>
</dbReference>
<dbReference type="PANTHER" id="PTHR23121">
    <property type="entry name" value="SODIUM-DEPENDENT GLUCOSE TRANSPORTER 1"/>
    <property type="match status" value="1"/>
</dbReference>
<gene>
    <name evidence="7" type="ORF">ONB1V03_LOCUS3098</name>
</gene>
<dbReference type="GO" id="GO:0022857">
    <property type="term" value="F:transmembrane transporter activity"/>
    <property type="evidence" value="ECO:0007669"/>
    <property type="project" value="InterPro"/>
</dbReference>
<dbReference type="Pfam" id="PF07690">
    <property type="entry name" value="MFS_1"/>
    <property type="match status" value="1"/>
</dbReference>
<dbReference type="PANTHER" id="PTHR23121:SF9">
    <property type="entry name" value="SODIUM-DEPENDENT GLUCOSE TRANSPORTER 1"/>
    <property type="match status" value="1"/>
</dbReference>
<dbReference type="SUPFAM" id="SSF103473">
    <property type="entry name" value="MFS general substrate transporter"/>
    <property type="match status" value="1"/>
</dbReference>
<evidence type="ECO:0000256" key="2">
    <source>
        <dbReference type="ARBA" id="ARBA00022692"/>
    </source>
</evidence>
<keyword evidence="2 5" id="KW-0812">Transmembrane</keyword>
<accession>A0A7R9LGY8</accession>
<feature type="transmembrane region" description="Helical" evidence="5">
    <location>
        <begin position="109"/>
        <end position="129"/>
    </location>
</feature>
<dbReference type="OrthoDB" id="6515569at2759"/>
<sequence>MSVASLLIPYSQSLPHIYACGLAVGLGSGCWNSIANVWLIEIWQNRSAPFLQLIQFMYGIGTILSPLVNQLFLNDDDITANTLSHTFVNKSAQTVDLVEMRRESLKTPFLINGLIQFTFPTLLVLMYVIRRYEVPEQILPDTIDYKNKKSEQKKNLFKTSDESPRKTLILMFAILLMFYNACEGLHFQFGPSYYQNMELRLTANRAAGIISVLAIAYTIGRGVNVFVAIKIRAKAMIEYHFLIVIIGFILLFFSQNSLVVLRIANLVLGFGFSALFPAMFAFIKQYIDITNQIGT</sequence>
<dbReference type="GO" id="GO:0016020">
    <property type="term" value="C:membrane"/>
    <property type="evidence" value="ECO:0007669"/>
    <property type="project" value="UniProtKB-SubCell"/>
</dbReference>
<dbReference type="Gene3D" id="1.20.1250.20">
    <property type="entry name" value="MFS general substrate transporter like domains"/>
    <property type="match status" value="1"/>
</dbReference>
<keyword evidence="8" id="KW-1185">Reference proteome</keyword>
<feature type="transmembrane region" description="Helical" evidence="5">
    <location>
        <begin position="259"/>
        <end position="283"/>
    </location>
</feature>
<name>A0A7R9LGY8_9ACAR</name>
<feature type="transmembrane region" description="Helical" evidence="5">
    <location>
        <begin position="209"/>
        <end position="229"/>
    </location>
</feature>
<keyword evidence="4 5" id="KW-0472">Membrane</keyword>
<evidence type="ECO:0000256" key="1">
    <source>
        <dbReference type="ARBA" id="ARBA00004141"/>
    </source>
</evidence>
<evidence type="ECO:0000313" key="8">
    <source>
        <dbReference type="Proteomes" id="UP000728032"/>
    </source>
</evidence>
<dbReference type="AlphaFoldDB" id="A0A7R9LGY8"/>
<keyword evidence="3 5" id="KW-1133">Transmembrane helix</keyword>
<dbReference type="InterPro" id="IPR036259">
    <property type="entry name" value="MFS_trans_sf"/>
</dbReference>
<proteinExistence type="predicted"/>
<feature type="transmembrane region" description="Helical" evidence="5">
    <location>
        <begin position="168"/>
        <end position="189"/>
    </location>
</feature>
<evidence type="ECO:0000256" key="4">
    <source>
        <dbReference type="ARBA" id="ARBA00023136"/>
    </source>
</evidence>
<dbReference type="Proteomes" id="UP000728032">
    <property type="component" value="Unassembled WGS sequence"/>
</dbReference>
<evidence type="ECO:0000256" key="5">
    <source>
        <dbReference type="SAM" id="Phobius"/>
    </source>
</evidence>
<evidence type="ECO:0000259" key="6">
    <source>
        <dbReference type="PROSITE" id="PS50850"/>
    </source>
</evidence>
<protein>
    <recommendedName>
        <fullName evidence="6">Major facilitator superfamily (MFS) profile domain-containing protein</fullName>
    </recommendedName>
</protein>
<feature type="domain" description="Major facilitator superfamily (MFS) profile" evidence="6">
    <location>
        <begin position="1"/>
        <end position="295"/>
    </location>
</feature>
<reference evidence="7" key="1">
    <citation type="submission" date="2020-11" db="EMBL/GenBank/DDBJ databases">
        <authorList>
            <person name="Tran Van P."/>
        </authorList>
    </citation>
    <scope>NUCLEOTIDE SEQUENCE</scope>
</reference>
<feature type="transmembrane region" description="Helical" evidence="5">
    <location>
        <begin position="236"/>
        <end position="253"/>
    </location>
</feature>
<dbReference type="EMBL" id="OC915672">
    <property type="protein sequence ID" value="CAD7641434.1"/>
    <property type="molecule type" value="Genomic_DNA"/>
</dbReference>